<name>A0A1M5Z6V4_9FIRM</name>
<protein>
    <submittedName>
        <fullName evidence="2">Death on curing protein</fullName>
    </submittedName>
</protein>
<dbReference type="PROSITE" id="PS51459">
    <property type="entry name" value="FIDO"/>
    <property type="match status" value="1"/>
</dbReference>
<dbReference type="InterPro" id="IPR036597">
    <property type="entry name" value="Fido-like_dom_sf"/>
</dbReference>
<keyword evidence="3" id="KW-1185">Reference proteome</keyword>
<dbReference type="OrthoDB" id="9802752at2"/>
<dbReference type="PANTHER" id="PTHR39426:SF1">
    <property type="entry name" value="HOMOLOGY TO DEATH-ON-CURING PROTEIN OF PHAGE P1"/>
    <property type="match status" value="1"/>
</dbReference>
<dbReference type="InterPro" id="IPR003812">
    <property type="entry name" value="Fido"/>
</dbReference>
<evidence type="ECO:0000259" key="1">
    <source>
        <dbReference type="PROSITE" id="PS51459"/>
    </source>
</evidence>
<dbReference type="EMBL" id="FQXV01000014">
    <property type="protein sequence ID" value="SHI19818.1"/>
    <property type="molecule type" value="Genomic_DNA"/>
</dbReference>
<dbReference type="Proteomes" id="UP000183995">
    <property type="component" value="Unassembled WGS sequence"/>
</dbReference>
<dbReference type="NCBIfam" id="TIGR01550">
    <property type="entry name" value="DOC_P1"/>
    <property type="match status" value="1"/>
</dbReference>
<accession>A0A1M5Z6V4</accession>
<dbReference type="InterPro" id="IPR006440">
    <property type="entry name" value="Doc"/>
</dbReference>
<dbReference type="STRING" id="1123282.SAMN02745823_03282"/>
<dbReference type="PIRSF" id="PIRSF018297">
    <property type="entry name" value="Doc"/>
    <property type="match status" value="1"/>
</dbReference>
<feature type="domain" description="Fido" evidence="1">
    <location>
        <begin position="4"/>
        <end position="122"/>
    </location>
</feature>
<dbReference type="GO" id="GO:0016301">
    <property type="term" value="F:kinase activity"/>
    <property type="evidence" value="ECO:0007669"/>
    <property type="project" value="InterPro"/>
</dbReference>
<dbReference type="RefSeq" id="WP_073081337.1">
    <property type="nucleotide sequence ID" value="NZ_FQXV01000014.1"/>
</dbReference>
<reference evidence="2 3" key="1">
    <citation type="submission" date="2016-11" db="EMBL/GenBank/DDBJ databases">
        <authorList>
            <person name="Jaros S."/>
            <person name="Januszkiewicz K."/>
            <person name="Wedrychowicz H."/>
        </authorList>
    </citation>
    <scope>NUCLEOTIDE SEQUENCE [LARGE SCALE GENOMIC DNA]</scope>
    <source>
        <strain evidence="2 3">DSM 10068</strain>
    </source>
</reference>
<proteinExistence type="predicted"/>
<organism evidence="2 3">
    <name type="scientific">Sporobacter termitidis DSM 10068</name>
    <dbReference type="NCBI Taxonomy" id="1123282"/>
    <lineage>
        <taxon>Bacteria</taxon>
        <taxon>Bacillati</taxon>
        <taxon>Bacillota</taxon>
        <taxon>Clostridia</taxon>
        <taxon>Eubacteriales</taxon>
        <taxon>Oscillospiraceae</taxon>
        <taxon>Sporobacter</taxon>
    </lineage>
</organism>
<dbReference type="SUPFAM" id="SSF140931">
    <property type="entry name" value="Fic-like"/>
    <property type="match status" value="1"/>
</dbReference>
<dbReference type="PANTHER" id="PTHR39426">
    <property type="entry name" value="HOMOLOGY TO DEATH-ON-CURING PROTEIN OF PHAGE P1"/>
    <property type="match status" value="1"/>
</dbReference>
<dbReference type="Gene3D" id="1.20.120.1870">
    <property type="entry name" value="Fic/DOC protein, Fido domain"/>
    <property type="match status" value="1"/>
</dbReference>
<dbReference type="AlphaFoldDB" id="A0A1M5Z6V4"/>
<dbReference type="Pfam" id="PF02661">
    <property type="entry name" value="Fic"/>
    <property type="match status" value="1"/>
</dbReference>
<dbReference type="InterPro" id="IPR053737">
    <property type="entry name" value="Type_II_TA_Toxin"/>
</dbReference>
<evidence type="ECO:0000313" key="3">
    <source>
        <dbReference type="Proteomes" id="UP000183995"/>
    </source>
</evidence>
<evidence type="ECO:0000313" key="2">
    <source>
        <dbReference type="EMBL" id="SHI19818.1"/>
    </source>
</evidence>
<gene>
    <name evidence="2" type="ORF">SAMN02745823_03282</name>
</gene>
<sequence>MIVLTVDEIIELYDKLVEKTGGLHGLRDRGLLESAVYSAAAGFDETEQYPTVEEKAARLAYAITTNHPFLDGNKRIGILVMLVMLELNGIGMTFTQQELLQLGLEIPAGKRDYFLVLGWIADHKAKLTQGET</sequence>